<protein>
    <recommendedName>
        <fullName evidence="3">XRE family transcriptional regulator</fullName>
    </recommendedName>
</protein>
<gene>
    <name evidence="1" type="ORF">H6G83_20620</name>
</gene>
<comment type="caution">
    <text evidence="1">The sequence shown here is derived from an EMBL/GenBank/DDBJ whole genome shotgun (WGS) entry which is preliminary data.</text>
</comment>
<reference evidence="1 2" key="1">
    <citation type="journal article" date="2020" name="ISME J.">
        <title>Comparative genomics reveals insights into cyanobacterial evolution and habitat adaptation.</title>
        <authorList>
            <person name="Chen M.Y."/>
            <person name="Teng W.K."/>
            <person name="Zhao L."/>
            <person name="Hu C.X."/>
            <person name="Zhou Y.K."/>
            <person name="Han B.P."/>
            <person name="Song L.R."/>
            <person name="Shu W.S."/>
        </authorList>
    </citation>
    <scope>NUCLEOTIDE SEQUENCE [LARGE SCALE GENOMIC DNA]</scope>
    <source>
        <strain evidence="1 2">FACHB-119</strain>
    </source>
</reference>
<dbReference type="Proteomes" id="UP000661112">
    <property type="component" value="Unassembled WGS sequence"/>
</dbReference>
<proteinExistence type="predicted"/>
<dbReference type="RefSeq" id="WP_190475735.1">
    <property type="nucleotide sequence ID" value="NZ_JACJSG010000029.1"/>
</dbReference>
<dbReference type="EMBL" id="JACJSG010000029">
    <property type="protein sequence ID" value="MBD2502977.1"/>
    <property type="molecule type" value="Genomic_DNA"/>
</dbReference>
<organism evidence="1 2">
    <name type="scientific">Anabaena azotica FACHB-119</name>
    <dbReference type="NCBI Taxonomy" id="947527"/>
    <lineage>
        <taxon>Bacteria</taxon>
        <taxon>Bacillati</taxon>
        <taxon>Cyanobacteriota</taxon>
        <taxon>Cyanophyceae</taxon>
        <taxon>Nostocales</taxon>
        <taxon>Nostocaceae</taxon>
        <taxon>Anabaena</taxon>
        <taxon>Anabaena azotica</taxon>
    </lineage>
</organism>
<name>A0ABR8D7U1_9NOST</name>
<evidence type="ECO:0000313" key="1">
    <source>
        <dbReference type="EMBL" id="MBD2502977.1"/>
    </source>
</evidence>
<accession>A0ABR8D7U1</accession>
<sequence length="162" mass="18596">MSLRNEPLDWQVNSDEAYVPVYHKGDLVGFFKEEYINEIINYLNEDDVLKKALKLACLDFLQKTGGDTSKVNSLIKKYIKLSERPKYGSRAIALLLRERQQELDLNDAEFTKFCDTFKVSPTELHSIYVGEPVDDSLLLPLTRILGITKERLLEVRDGAKDV</sequence>
<evidence type="ECO:0000313" key="2">
    <source>
        <dbReference type="Proteomes" id="UP000661112"/>
    </source>
</evidence>
<evidence type="ECO:0008006" key="3">
    <source>
        <dbReference type="Google" id="ProtNLM"/>
    </source>
</evidence>
<keyword evidence="2" id="KW-1185">Reference proteome</keyword>